<dbReference type="PATRIC" id="fig|540747.5.peg.2007"/>
<protein>
    <submittedName>
        <fullName evidence="2">Uncharacterized protein</fullName>
    </submittedName>
</protein>
<comment type="caution">
    <text evidence="2">The sequence shown here is derived from an EMBL/GenBank/DDBJ whole genome shotgun (WGS) entry which is preliminary data.</text>
</comment>
<gene>
    <name evidence="2" type="ORF">XM52_21200</name>
</gene>
<dbReference type="STRING" id="540747.SAMN04488031_11415"/>
<dbReference type="EMBL" id="LAXI01000018">
    <property type="protein sequence ID" value="KRS15816.1"/>
    <property type="molecule type" value="Genomic_DNA"/>
</dbReference>
<keyword evidence="3" id="KW-1185">Reference proteome</keyword>
<dbReference type="AlphaFoldDB" id="A0A0T5P3X8"/>
<evidence type="ECO:0000313" key="3">
    <source>
        <dbReference type="Proteomes" id="UP000051401"/>
    </source>
</evidence>
<accession>A0A0T5P3X8</accession>
<dbReference type="Proteomes" id="UP000051401">
    <property type="component" value="Unassembled WGS sequence"/>
</dbReference>
<sequence length="163" mass="17804">MPDFADQFQAHDRRSALREPVDAVDGPGGMAGRFAMFCAATALMMAAAGIWMFPAPDHAVMLVKLGASLGMFGAGAVLLSGLNATQEMARVEIDAGRDEIRTYDRELRGRVFLTGRYRMSEFAEIRLCNRTFFARDTAGQLVVSVPVRSRSQERAIRSALSLA</sequence>
<organism evidence="2 3">
    <name type="scientific">Roseovarius indicus</name>
    <dbReference type="NCBI Taxonomy" id="540747"/>
    <lineage>
        <taxon>Bacteria</taxon>
        <taxon>Pseudomonadati</taxon>
        <taxon>Pseudomonadota</taxon>
        <taxon>Alphaproteobacteria</taxon>
        <taxon>Rhodobacterales</taxon>
        <taxon>Roseobacteraceae</taxon>
        <taxon>Roseovarius</taxon>
    </lineage>
</organism>
<evidence type="ECO:0000313" key="2">
    <source>
        <dbReference type="EMBL" id="KRS15816.1"/>
    </source>
</evidence>
<keyword evidence="1" id="KW-1133">Transmembrane helix</keyword>
<reference evidence="2 3" key="1">
    <citation type="submission" date="2015-04" db="EMBL/GenBank/DDBJ databases">
        <title>The draft genome sequence of Roseovarius indicus B108T.</title>
        <authorList>
            <person name="Li G."/>
            <person name="Lai Q."/>
            <person name="Shao Z."/>
            <person name="Yan P."/>
        </authorList>
    </citation>
    <scope>NUCLEOTIDE SEQUENCE [LARGE SCALE GENOMIC DNA]</scope>
    <source>
        <strain evidence="2 3">B108</strain>
    </source>
</reference>
<feature type="transmembrane region" description="Helical" evidence="1">
    <location>
        <begin position="34"/>
        <end position="53"/>
    </location>
</feature>
<keyword evidence="1" id="KW-0812">Transmembrane</keyword>
<proteinExistence type="predicted"/>
<name>A0A0T5P3X8_9RHOB</name>
<evidence type="ECO:0000256" key="1">
    <source>
        <dbReference type="SAM" id="Phobius"/>
    </source>
</evidence>
<feature type="transmembrane region" description="Helical" evidence="1">
    <location>
        <begin position="59"/>
        <end position="82"/>
    </location>
</feature>
<keyword evidence="1" id="KW-0472">Membrane</keyword>